<evidence type="ECO:0000259" key="4">
    <source>
        <dbReference type="PROSITE" id="PS50043"/>
    </source>
</evidence>
<dbReference type="GO" id="GO:0000160">
    <property type="term" value="P:phosphorelay signal transduction system"/>
    <property type="evidence" value="ECO:0007669"/>
    <property type="project" value="InterPro"/>
</dbReference>
<dbReference type="AlphaFoldDB" id="A0A0W0GLA3"/>
<proteinExistence type="predicted"/>
<keyword evidence="1" id="KW-0597">Phosphoprotein</keyword>
<sequence>MAAKQREMDTLGVLLIGFNPVVREGLQAILIKDDRIKVIGDASDEHRAMQLIKRAQGSEQPVSVVLTETRNTKLDGVQITRQIKDEFPEVAVLVLTENPNDSYVIDAIHAGAGGYIFLHDMSPAALIQNILRVVEGSTQMTTALLRSAVENLLQNGRKTLAERTTEAAHLTEREVDVLRLMGNGDSNITIASTLGIAPDTTKKHVRNVIDKLQARSRTHAAIIAAQAGIIGNPVTNSIQ</sequence>
<dbReference type="Pfam" id="PF00072">
    <property type="entry name" value="Response_reg"/>
    <property type="match status" value="1"/>
</dbReference>
<dbReference type="GO" id="GO:0006355">
    <property type="term" value="P:regulation of DNA-templated transcription"/>
    <property type="evidence" value="ECO:0007669"/>
    <property type="project" value="InterPro"/>
</dbReference>
<dbReference type="InterPro" id="IPR058245">
    <property type="entry name" value="NreC/VraR/RcsB-like_REC"/>
</dbReference>
<dbReference type="PROSITE" id="PS50110">
    <property type="entry name" value="RESPONSE_REGULATORY"/>
    <property type="match status" value="1"/>
</dbReference>
<keyword evidence="2" id="KW-0238">DNA-binding</keyword>
<dbReference type="PROSITE" id="PS50043">
    <property type="entry name" value="HTH_LUXR_2"/>
    <property type="match status" value="1"/>
</dbReference>
<evidence type="ECO:0000256" key="3">
    <source>
        <dbReference type="PROSITE-ProRule" id="PRU00169"/>
    </source>
</evidence>
<feature type="domain" description="HTH luxR-type" evidence="4">
    <location>
        <begin position="163"/>
        <end position="228"/>
    </location>
</feature>
<dbReference type="OrthoDB" id="153169at2"/>
<dbReference type="SUPFAM" id="SSF46894">
    <property type="entry name" value="C-terminal effector domain of the bipartite response regulators"/>
    <property type="match status" value="1"/>
</dbReference>
<dbReference type="Pfam" id="PF00196">
    <property type="entry name" value="GerE"/>
    <property type="match status" value="1"/>
</dbReference>
<evidence type="ECO:0000259" key="5">
    <source>
        <dbReference type="PROSITE" id="PS50110"/>
    </source>
</evidence>
<feature type="domain" description="Response regulatory" evidence="5">
    <location>
        <begin position="12"/>
        <end position="134"/>
    </location>
</feature>
<dbReference type="Gene3D" id="3.40.50.2300">
    <property type="match status" value="1"/>
</dbReference>
<dbReference type="SMART" id="SM00421">
    <property type="entry name" value="HTH_LUXR"/>
    <property type="match status" value="1"/>
</dbReference>
<reference evidence="6 7" key="1">
    <citation type="submission" date="2015-06" db="EMBL/GenBank/DDBJ databases">
        <title>Genome sequence of the organohalide-respiring Dehalogenimonas alkenigignens type strain (IP3-3T).</title>
        <authorList>
            <person name="Key T.A."/>
            <person name="Richmond D.P."/>
            <person name="Bowman K.S."/>
            <person name="Cho Y.-J."/>
            <person name="Chun J."/>
            <person name="da Costa M.S."/>
            <person name="Rainey F.A."/>
            <person name="Moe W.M."/>
        </authorList>
    </citation>
    <scope>NUCLEOTIDE SEQUENCE [LARGE SCALE GENOMIC DNA]</scope>
    <source>
        <strain evidence="6 7">IP3-3</strain>
    </source>
</reference>
<dbReference type="InterPro" id="IPR001789">
    <property type="entry name" value="Sig_transdc_resp-reg_receiver"/>
</dbReference>
<dbReference type="InterPro" id="IPR011006">
    <property type="entry name" value="CheY-like_superfamily"/>
</dbReference>
<dbReference type="PRINTS" id="PR00038">
    <property type="entry name" value="HTHLUXR"/>
</dbReference>
<protein>
    <submittedName>
        <fullName evidence="6">Two component transcriptional regulator, LuxR family</fullName>
    </submittedName>
</protein>
<evidence type="ECO:0000256" key="2">
    <source>
        <dbReference type="ARBA" id="ARBA00023125"/>
    </source>
</evidence>
<dbReference type="CDD" id="cd06170">
    <property type="entry name" value="LuxR_C_like"/>
    <property type="match status" value="1"/>
</dbReference>
<organism evidence="6 7">
    <name type="scientific">Dehalogenimonas alkenigignens</name>
    <dbReference type="NCBI Taxonomy" id="1217799"/>
    <lineage>
        <taxon>Bacteria</taxon>
        <taxon>Bacillati</taxon>
        <taxon>Chloroflexota</taxon>
        <taxon>Dehalococcoidia</taxon>
        <taxon>Dehalococcoidales</taxon>
        <taxon>Dehalococcoidaceae</taxon>
        <taxon>Dehalogenimonas</taxon>
    </lineage>
</organism>
<evidence type="ECO:0000313" key="7">
    <source>
        <dbReference type="Proteomes" id="UP000053947"/>
    </source>
</evidence>
<dbReference type="GO" id="GO:0003677">
    <property type="term" value="F:DNA binding"/>
    <property type="evidence" value="ECO:0007669"/>
    <property type="project" value="UniProtKB-KW"/>
</dbReference>
<dbReference type="EMBL" id="LFDV01000001">
    <property type="protein sequence ID" value="KTB49332.1"/>
    <property type="molecule type" value="Genomic_DNA"/>
</dbReference>
<dbReference type="Proteomes" id="UP000053947">
    <property type="component" value="Unassembled WGS sequence"/>
</dbReference>
<dbReference type="PANTHER" id="PTHR43214">
    <property type="entry name" value="TWO-COMPONENT RESPONSE REGULATOR"/>
    <property type="match status" value="1"/>
</dbReference>
<evidence type="ECO:0000256" key="1">
    <source>
        <dbReference type="ARBA" id="ARBA00022553"/>
    </source>
</evidence>
<dbReference type="InterPro" id="IPR016032">
    <property type="entry name" value="Sig_transdc_resp-reg_C-effctor"/>
</dbReference>
<comment type="caution">
    <text evidence="6">The sequence shown here is derived from an EMBL/GenBank/DDBJ whole genome shotgun (WGS) entry which is preliminary data.</text>
</comment>
<gene>
    <name evidence="6" type="ORF">DEALK_02450</name>
</gene>
<dbReference type="InterPro" id="IPR000792">
    <property type="entry name" value="Tscrpt_reg_LuxR_C"/>
</dbReference>
<dbReference type="InterPro" id="IPR039420">
    <property type="entry name" value="WalR-like"/>
</dbReference>
<keyword evidence="7" id="KW-1185">Reference proteome</keyword>
<name>A0A0W0GLA3_9CHLR</name>
<dbReference type="SUPFAM" id="SSF52172">
    <property type="entry name" value="CheY-like"/>
    <property type="match status" value="1"/>
</dbReference>
<accession>A0A0W0GLA3</accession>
<evidence type="ECO:0000313" key="6">
    <source>
        <dbReference type="EMBL" id="KTB49332.1"/>
    </source>
</evidence>
<dbReference type="RefSeq" id="WP_058437951.1">
    <property type="nucleotide sequence ID" value="NZ_KQ758903.1"/>
</dbReference>
<dbReference type="CDD" id="cd17535">
    <property type="entry name" value="REC_NarL-like"/>
    <property type="match status" value="1"/>
</dbReference>
<dbReference type="STRING" id="1217799.DEALK_02450"/>
<comment type="caution">
    <text evidence="3">Lacks conserved residue(s) required for the propagation of feature annotation.</text>
</comment>
<dbReference type="PANTHER" id="PTHR43214:SF43">
    <property type="entry name" value="TWO-COMPONENT RESPONSE REGULATOR"/>
    <property type="match status" value="1"/>
</dbReference>